<protein>
    <submittedName>
        <fullName evidence="1 3">Uncharacterized protein</fullName>
    </submittedName>
</protein>
<accession>A0A4E9FBN9</accession>
<gene>
    <name evidence="1 3" type="primary">Bm17496</name>
    <name evidence="1" type="ORF">BM_BM17496</name>
</gene>
<reference evidence="2" key="1">
    <citation type="journal article" date="2007" name="Science">
        <title>Draft genome of the filarial nematode parasite Brugia malayi.</title>
        <authorList>
            <person name="Ghedin E."/>
            <person name="Wang S."/>
            <person name="Spiro D."/>
            <person name="Caler E."/>
            <person name="Zhao Q."/>
            <person name="Crabtree J."/>
            <person name="Allen J.E."/>
            <person name="Delcher A.L."/>
            <person name="Guiliano D.B."/>
            <person name="Miranda-Saavedra D."/>
            <person name="Angiuoli S.V."/>
            <person name="Creasy T."/>
            <person name="Amedeo P."/>
            <person name="Haas B."/>
            <person name="El-Sayed N.M."/>
            <person name="Wortman J.R."/>
            <person name="Feldblyum T."/>
            <person name="Tallon L."/>
            <person name="Schatz M."/>
            <person name="Shumway M."/>
            <person name="Koo H."/>
            <person name="Salzberg S.L."/>
            <person name="Schobel S."/>
            <person name="Pertea M."/>
            <person name="Pop M."/>
            <person name="White O."/>
            <person name="Barton G.J."/>
            <person name="Carlow C.K."/>
            <person name="Crawford M.J."/>
            <person name="Daub J."/>
            <person name="Dimmic M.W."/>
            <person name="Estes C.F."/>
            <person name="Foster J.M."/>
            <person name="Ganatra M."/>
            <person name="Gregory W.F."/>
            <person name="Johnson N.M."/>
            <person name="Jin J."/>
            <person name="Komuniecki R."/>
            <person name="Korf I."/>
            <person name="Kumar S."/>
            <person name="Laney S."/>
            <person name="Li B.W."/>
            <person name="Li W."/>
            <person name="Lindblom T.H."/>
            <person name="Lustigman S."/>
            <person name="Ma D."/>
            <person name="Maina C.V."/>
            <person name="Martin D.M."/>
            <person name="McCarter J.P."/>
            <person name="McReynolds L."/>
            <person name="Mitreva M."/>
            <person name="Nutman T.B."/>
            <person name="Parkinson J."/>
            <person name="Peregrin-Alvarez J.M."/>
            <person name="Poole C."/>
            <person name="Ren Q."/>
            <person name="Saunders L."/>
            <person name="Sluder A.E."/>
            <person name="Smith K."/>
            <person name="Stanke M."/>
            <person name="Unnasch T.R."/>
            <person name="Ware J."/>
            <person name="Wei A.D."/>
            <person name="Weil G."/>
            <person name="Williams D.J."/>
            <person name="Zhang Y."/>
            <person name="Williams S.A."/>
            <person name="Fraser-Liggett C."/>
            <person name="Slatko B."/>
            <person name="Blaxter M.L."/>
            <person name="Scott A.L."/>
        </authorList>
    </citation>
    <scope>NUCLEOTIDE SEQUENCE</scope>
    <source>
        <strain evidence="2">FR3</strain>
    </source>
</reference>
<evidence type="ECO:0000313" key="2">
    <source>
        <dbReference type="Proteomes" id="UP000006672"/>
    </source>
</evidence>
<keyword evidence="2" id="KW-1185">Reference proteome</keyword>
<accession>A0A5S6PDG9</accession>
<evidence type="ECO:0000313" key="3">
    <source>
        <dbReference type="WBParaSite" id="Bm17496.1"/>
    </source>
</evidence>
<dbReference type="EMBL" id="CAAKNF010000193">
    <property type="protein sequence ID" value="VIO93646.1"/>
    <property type="molecule type" value="Genomic_DNA"/>
</dbReference>
<dbReference type="WBParaSite" id="Bm17496.1">
    <property type="protein sequence ID" value="Bm17496.1"/>
    <property type="gene ID" value="WBGene00268639"/>
</dbReference>
<proteinExistence type="predicted"/>
<dbReference type="RefSeq" id="XP_042934433.1">
    <property type="nucleotide sequence ID" value="XM_043078499.1"/>
</dbReference>
<evidence type="ECO:0000313" key="1">
    <source>
        <dbReference type="EMBL" id="VIO93646.1"/>
    </source>
</evidence>
<dbReference type="Proteomes" id="UP000006672">
    <property type="component" value="Unassembled WGS sequence"/>
</dbReference>
<dbReference type="KEGG" id="bmy:BM_BM17496"/>
<reference evidence="3" key="3">
    <citation type="submission" date="2019-12" db="UniProtKB">
        <authorList>
            <consortium name="WormBaseParasite"/>
        </authorList>
    </citation>
    <scope>IDENTIFICATION</scope>
</reference>
<sequence>MVDIPGSWHQNIFREFIGLADLALSNFCKRLGVRSVADLVHEPLPSGFLPCFARFVEGQEQARICKAYLEV</sequence>
<name>A0A4E9FBN9_BRUMA</name>
<dbReference type="GeneID" id="66058818"/>
<dbReference type="AlphaFoldDB" id="A0A4E9FBN9"/>
<dbReference type="CTD" id="66058818"/>
<reference evidence="1" key="2">
    <citation type="submission" date="2019-04" db="EMBL/GenBank/DDBJ databases">
        <authorList>
            <person name="Howe K."/>
            <person name="Paulini M."/>
            <person name="Williams G."/>
        </authorList>
    </citation>
    <scope>NUCLEOTIDE SEQUENCE [LARGE SCALE GENOMIC DNA]</scope>
    <source>
        <strain evidence="1">FR3</strain>
    </source>
</reference>
<organism evidence="1">
    <name type="scientific">Brugia malayi</name>
    <name type="common">Filarial nematode worm</name>
    <dbReference type="NCBI Taxonomy" id="6279"/>
    <lineage>
        <taxon>Eukaryota</taxon>
        <taxon>Metazoa</taxon>
        <taxon>Ecdysozoa</taxon>
        <taxon>Nematoda</taxon>
        <taxon>Chromadorea</taxon>
        <taxon>Rhabditida</taxon>
        <taxon>Spirurina</taxon>
        <taxon>Spiruromorpha</taxon>
        <taxon>Filarioidea</taxon>
        <taxon>Onchocercidae</taxon>
        <taxon>Brugia</taxon>
    </lineage>
</organism>